<evidence type="ECO:0000256" key="4">
    <source>
        <dbReference type="ARBA" id="ARBA00022801"/>
    </source>
</evidence>
<keyword evidence="6 10" id="KW-0464">Manganese</keyword>
<evidence type="ECO:0000256" key="3">
    <source>
        <dbReference type="ARBA" id="ARBA00022723"/>
    </source>
</evidence>
<dbReference type="GO" id="GO:0046872">
    <property type="term" value="F:metal ion binding"/>
    <property type="evidence" value="ECO:0007669"/>
    <property type="project" value="UniProtKB-KW"/>
</dbReference>
<keyword evidence="7" id="KW-0119">Carbohydrate metabolism</keyword>
<feature type="binding site" evidence="9">
    <location>
        <position position="147"/>
    </location>
    <ligand>
        <name>substrate</name>
    </ligand>
</feature>
<comment type="cofactor">
    <cofactor evidence="12">
        <name>NAD(+)</name>
        <dbReference type="ChEBI" id="CHEBI:57540"/>
    </cofactor>
    <text evidence="12">Binds 1 NAD(+) per subunit.</text>
</comment>
<evidence type="ECO:0000256" key="5">
    <source>
        <dbReference type="ARBA" id="ARBA00023027"/>
    </source>
</evidence>
<dbReference type="SUPFAM" id="SSF51735">
    <property type="entry name" value="NAD(P)-binding Rossmann-fold domains"/>
    <property type="match status" value="1"/>
</dbReference>
<protein>
    <submittedName>
        <fullName evidence="14">Alpha-glucosidase/alpha-galactosidase</fullName>
    </submittedName>
</protein>
<comment type="cofactor">
    <cofactor evidence="1">
        <name>Mn(2+)</name>
        <dbReference type="ChEBI" id="CHEBI:29035"/>
    </cofactor>
</comment>
<dbReference type="PANTHER" id="PTHR32092:SF6">
    <property type="entry name" value="ALPHA-GALACTOSIDASE"/>
    <property type="match status" value="1"/>
</dbReference>
<evidence type="ECO:0000256" key="11">
    <source>
        <dbReference type="PIRSR" id="PIRSR601088-4"/>
    </source>
</evidence>
<dbReference type="GO" id="GO:0005975">
    <property type="term" value="P:carbohydrate metabolic process"/>
    <property type="evidence" value="ECO:0007669"/>
    <property type="project" value="InterPro"/>
</dbReference>
<evidence type="ECO:0000256" key="10">
    <source>
        <dbReference type="PIRSR" id="PIRSR601088-3"/>
    </source>
</evidence>
<proteinExistence type="inferred from homology"/>
<keyword evidence="3 10" id="KW-0479">Metal-binding</keyword>
<dbReference type="RefSeq" id="WP_146889057.1">
    <property type="nucleotide sequence ID" value="NZ_BJXB01000028.1"/>
</dbReference>
<dbReference type="SUPFAM" id="SSF56327">
    <property type="entry name" value="LDH C-terminal domain-like"/>
    <property type="match status" value="1"/>
</dbReference>
<feature type="site" description="Increases basicity of active site Tyr" evidence="11">
    <location>
        <position position="109"/>
    </location>
</feature>
<dbReference type="InterPro" id="IPR015955">
    <property type="entry name" value="Lactate_DH/Glyco_Ohase_4_C"/>
</dbReference>
<keyword evidence="15" id="KW-1185">Reference proteome</keyword>
<feature type="domain" description="Glycosyl hydrolase family 4 C-terminal" evidence="13">
    <location>
        <begin position="193"/>
        <end position="421"/>
    </location>
</feature>
<evidence type="ECO:0000256" key="2">
    <source>
        <dbReference type="ARBA" id="ARBA00010141"/>
    </source>
</evidence>
<keyword evidence="4 12" id="KW-0378">Hydrolase</keyword>
<evidence type="ECO:0000313" key="15">
    <source>
        <dbReference type="Proteomes" id="UP000321306"/>
    </source>
</evidence>
<evidence type="ECO:0000256" key="7">
    <source>
        <dbReference type="ARBA" id="ARBA00023277"/>
    </source>
</evidence>
<dbReference type="GO" id="GO:0016616">
    <property type="term" value="F:oxidoreductase activity, acting on the CH-OH group of donors, NAD or NADP as acceptor"/>
    <property type="evidence" value="ECO:0007669"/>
    <property type="project" value="InterPro"/>
</dbReference>
<dbReference type="AlphaFoldDB" id="A0A511N8G1"/>
<dbReference type="Pfam" id="PF02056">
    <property type="entry name" value="Glyco_hydro_4"/>
    <property type="match status" value="1"/>
</dbReference>
<dbReference type="NCBIfam" id="NF011657">
    <property type="entry name" value="PRK15076.1"/>
    <property type="match status" value="1"/>
</dbReference>
<feature type="binding site" evidence="10">
    <location>
        <position position="167"/>
    </location>
    <ligand>
        <name>Mn(2+)</name>
        <dbReference type="ChEBI" id="CHEBI:29035"/>
    </ligand>
</feature>
<reference evidence="14 15" key="1">
    <citation type="submission" date="2019-07" db="EMBL/GenBank/DDBJ databases">
        <title>Whole genome shotgun sequence of Deinococcus cellulosilyticus NBRC 106333.</title>
        <authorList>
            <person name="Hosoyama A."/>
            <person name="Uohara A."/>
            <person name="Ohji S."/>
            <person name="Ichikawa N."/>
        </authorList>
    </citation>
    <scope>NUCLEOTIDE SEQUENCE [LARGE SCALE GENOMIC DNA]</scope>
    <source>
        <strain evidence="14 15">NBRC 106333</strain>
    </source>
</reference>
<dbReference type="GO" id="GO:0004553">
    <property type="term" value="F:hydrolase activity, hydrolyzing O-glycosyl compounds"/>
    <property type="evidence" value="ECO:0007669"/>
    <property type="project" value="InterPro"/>
</dbReference>
<sequence length="458" mass="50984">MVKIAIIGAGGHAFPLRLVADILSFPALQNSTLALMDINPERLSVTARHVQKLISHHRLPTQVQVTTDQRAALRDANYVIITFQVGGLEAYRHDVEIPRKYGIDQTVGDTLGPGGVMRFLRSAPAYKSIAQDMLELCPEAQLINYANPMAMATWYLSSLGVKAVGLCHSVQGTTHMLAREVGVPYSELVFKSAGINHQAWLLSLTHQGKDLYPQIRQVMRDRYLGRQQVGPLPTDDGNHSQLLEEGNVYEGGQEQVRTSIMEHFGYFHTESSHHASEYLPYFRKNQDLSRSFITHRWDYYQICCEAAHDDQSGFLEELLLELKPSIEYGATIIHSMETGTPSVIYGNVINTGLIENLPEGCCVEVACLVDRSGVQPTHLGKLPPQLAAVNRTSINVQELAVLAALEENLDHVYHAIALDPLSSALLTLNELRQMTRELLEAEQAWLPEFCQLRTPATV</sequence>
<evidence type="ECO:0000256" key="12">
    <source>
        <dbReference type="RuleBase" id="RU361152"/>
    </source>
</evidence>
<evidence type="ECO:0000256" key="1">
    <source>
        <dbReference type="ARBA" id="ARBA00001936"/>
    </source>
</evidence>
<dbReference type="EMBL" id="BJXB01000028">
    <property type="protein sequence ID" value="GEM49114.1"/>
    <property type="molecule type" value="Genomic_DNA"/>
</dbReference>
<keyword evidence="10" id="KW-0408">Iron</keyword>
<evidence type="ECO:0000313" key="14">
    <source>
        <dbReference type="EMBL" id="GEM49114.1"/>
    </source>
</evidence>
<gene>
    <name evidence="14" type="ORF">DC3_47490</name>
</gene>
<keyword evidence="5 12" id="KW-0520">NAD</keyword>
<evidence type="ECO:0000259" key="13">
    <source>
        <dbReference type="Pfam" id="PF11975"/>
    </source>
</evidence>
<feature type="binding site" evidence="10">
    <location>
        <position position="197"/>
    </location>
    <ligand>
        <name>Mn(2+)</name>
        <dbReference type="ChEBI" id="CHEBI:29035"/>
    </ligand>
</feature>
<evidence type="ECO:0000256" key="9">
    <source>
        <dbReference type="PIRSR" id="PIRSR601088-2"/>
    </source>
</evidence>
<dbReference type="CDD" id="cd05297">
    <property type="entry name" value="GH4_alpha_glucosidase_galactosidase"/>
    <property type="match status" value="1"/>
</dbReference>
<keyword evidence="10" id="KW-0170">Cobalt</keyword>
<dbReference type="InterPro" id="IPR036291">
    <property type="entry name" value="NAD(P)-bd_dom_sf"/>
</dbReference>
<keyword evidence="10" id="KW-0533">Nickel</keyword>
<dbReference type="OrthoDB" id="9808275at2"/>
<comment type="caution">
    <text evidence="14">The sequence shown here is derived from an EMBL/GenBank/DDBJ whole genome shotgun (WGS) entry which is preliminary data.</text>
</comment>
<name>A0A511N8G1_DEIC1</name>
<dbReference type="Gene3D" id="3.90.1820.10">
    <property type="entry name" value="AglA-like glucosidase"/>
    <property type="match status" value="1"/>
</dbReference>
<dbReference type="PANTHER" id="PTHR32092">
    <property type="entry name" value="6-PHOSPHO-BETA-GLUCOSIDASE-RELATED"/>
    <property type="match status" value="1"/>
</dbReference>
<dbReference type="InterPro" id="IPR053715">
    <property type="entry name" value="GH4_Enzyme_sf"/>
</dbReference>
<dbReference type="Pfam" id="PF11975">
    <property type="entry name" value="Glyco_hydro_4C"/>
    <property type="match status" value="1"/>
</dbReference>
<accession>A0A511N8G1</accession>
<dbReference type="Proteomes" id="UP000321306">
    <property type="component" value="Unassembled WGS sequence"/>
</dbReference>
<dbReference type="InterPro" id="IPR022616">
    <property type="entry name" value="Glyco_hydro_4_C"/>
</dbReference>
<evidence type="ECO:0000256" key="6">
    <source>
        <dbReference type="ARBA" id="ARBA00023211"/>
    </source>
</evidence>
<dbReference type="InterPro" id="IPR001088">
    <property type="entry name" value="Glyco_hydro_4"/>
</dbReference>
<keyword evidence="8 12" id="KW-0326">Glycosidase</keyword>
<dbReference type="PRINTS" id="PR00732">
    <property type="entry name" value="GLHYDRLASE4"/>
</dbReference>
<comment type="similarity">
    <text evidence="2 12">Belongs to the glycosyl hydrolase 4 family.</text>
</comment>
<evidence type="ECO:0000256" key="8">
    <source>
        <dbReference type="ARBA" id="ARBA00023295"/>
    </source>
</evidence>
<organism evidence="14 15">
    <name type="scientific">Deinococcus cellulosilyticus (strain DSM 18568 / NBRC 106333 / KACC 11606 / 5516J-15)</name>
    <dbReference type="NCBI Taxonomy" id="1223518"/>
    <lineage>
        <taxon>Bacteria</taxon>
        <taxon>Thermotogati</taxon>
        <taxon>Deinococcota</taxon>
        <taxon>Deinococci</taxon>
        <taxon>Deinococcales</taxon>
        <taxon>Deinococcaceae</taxon>
        <taxon>Deinococcus</taxon>
    </lineage>
</organism>